<accession>A0AAN8I4M8</accession>
<dbReference type="GO" id="GO:0005576">
    <property type="term" value="C:extracellular region"/>
    <property type="evidence" value="ECO:0007669"/>
    <property type="project" value="InterPro"/>
</dbReference>
<keyword evidence="1" id="KW-0732">Signal</keyword>
<evidence type="ECO:0000259" key="2">
    <source>
        <dbReference type="SMART" id="SM00198"/>
    </source>
</evidence>
<dbReference type="InterPro" id="IPR001283">
    <property type="entry name" value="CRISP-related"/>
</dbReference>
<feature type="signal peptide" evidence="1">
    <location>
        <begin position="1"/>
        <end position="20"/>
    </location>
</feature>
<evidence type="ECO:0000313" key="4">
    <source>
        <dbReference type="Proteomes" id="UP001316803"/>
    </source>
</evidence>
<dbReference type="EMBL" id="JAKLMC020000029">
    <property type="protein sequence ID" value="KAK5950150.1"/>
    <property type="molecule type" value="Genomic_DNA"/>
</dbReference>
<proteinExistence type="predicted"/>
<sequence>MHLLSFALAGSLLAINTVNARPSNLNTGITRRSPPSTSDQSFINMALNKHNTYRSQHDANRLIWDTALASTAASQAQGCSGQHTSNNAYGENLFGFGGTNSDSTDFIAKTGEGIDSWYSEVGSYDPNTESGAGHFTQLVWKSTTKLGCAWGGKCDAGGIEYFFYCEYDPAGNMGGEYAENVSP</sequence>
<name>A0AAN8I4M8_9EURO</name>
<keyword evidence="4" id="KW-1185">Reference proteome</keyword>
<dbReference type="PANTHER" id="PTHR10334">
    <property type="entry name" value="CYSTEINE-RICH SECRETORY PROTEIN-RELATED"/>
    <property type="match status" value="1"/>
</dbReference>
<dbReference type="SMART" id="SM00198">
    <property type="entry name" value="SCP"/>
    <property type="match status" value="1"/>
</dbReference>
<dbReference type="SUPFAM" id="SSF55797">
    <property type="entry name" value="PR-1-like"/>
    <property type="match status" value="1"/>
</dbReference>
<dbReference type="PRINTS" id="PR00837">
    <property type="entry name" value="V5TPXLIKE"/>
</dbReference>
<dbReference type="InterPro" id="IPR018244">
    <property type="entry name" value="Allrgn_V5/Tpx1_CS"/>
</dbReference>
<dbReference type="Gene3D" id="3.40.33.10">
    <property type="entry name" value="CAP"/>
    <property type="match status" value="1"/>
</dbReference>
<organism evidence="3 4">
    <name type="scientific">Knufia fluminis</name>
    <dbReference type="NCBI Taxonomy" id="191047"/>
    <lineage>
        <taxon>Eukaryota</taxon>
        <taxon>Fungi</taxon>
        <taxon>Dikarya</taxon>
        <taxon>Ascomycota</taxon>
        <taxon>Pezizomycotina</taxon>
        <taxon>Eurotiomycetes</taxon>
        <taxon>Chaetothyriomycetidae</taxon>
        <taxon>Chaetothyriales</taxon>
        <taxon>Trichomeriaceae</taxon>
        <taxon>Knufia</taxon>
    </lineage>
</organism>
<dbReference type="Proteomes" id="UP001316803">
    <property type="component" value="Unassembled WGS sequence"/>
</dbReference>
<evidence type="ECO:0000313" key="3">
    <source>
        <dbReference type="EMBL" id="KAK5950150.1"/>
    </source>
</evidence>
<comment type="caution">
    <text evidence="3">The sequence shown here is derived from an EMBL/GenBank/DDBJ whole genome shotgun (WGS) entry which is preliminary data.</text>
</comment>
<evidence type="ECO:0000256" key="1">
    <source>
        <dbReference type="SAM" id="SignalP"/>
    </source>
</evidence>
<gene>
    <name evidence="3" type="ORF">OHC33_008865</name>
</gene>
<dbReference type="AlphaFoldDB" id="A0AAN8I4M8"/>
<dbReference type="PROSITE" id="PS01009">
    <property type="entry name" value="CRISP_1"/>
    <property type="match status" value="1"/>
</dbReference>
<dbReference type="InterPro" id="IPR014044">
    <property type="entry name" value="CAP_dom"/>
</dbReference>
<dbReference type="Pfam" id="PF00188">
    <property type="entry name" value="CAP"/>
    <property type="match status" value="1"/>
</dbReference>
<feature type="domain" description="SCP" evidence="2">
    <location>
        <begin position="41"/>
        <end position="175"/>
    </location>
</feature>
<feature type="chain" id="PRO_5042902432" description="SCP domain-containing protein" evidence="1">
    <location>
        <begin position="21"/>
        <end position="183"/>
    </location>
</feature>
<protein>
    <recommendedName>
        <fullName evidence="2">SCP domain-containing protein</fullName>
    </recommendedName>
</protein>
<reference evidence="3 4" key="1">
    <citation type="submission" date="2022-12" db="EMBL/GenBank/DDBJ databases">
        <title>Genomic features and morphological characterization of a novel Knufia sp. strain isolated from spacecraft assembly facility.</title>
        <authorList>
            <person name="Teixeira M."/>
            <person name="Chander A.M."/>
            <person name="Stajich J.E."/>
            <person name="Venkateswaran K."/>
        </authorList>
    </citation>
    <scope>NUCLEOTIDE SEQUENCE [LARGE SCALE GENOMIC DNA]</scope>
    <source>
        <strain evidence="3 4">FJI-L2-BK-P2</strain>
    </source>
</reference>
<dbReference type="InterPro" id="IPR035940">
    <property type="entry name" value="CAP_sf"/>
</dbReference>